<evidence type="ECO:0000313" key="3">
    <source>
        <dbReference type="Proteomes" id="UP000607796"/>
    </source>
</evidence>
<evidence type="ECO:0008006" key="4">
    <source>
        <dbReference type="Google" id="ProtNLM"/>
    </source>
</evidence>
<dbReference type="Proteomes" id="UP000607796">
    <property type="component" value="Unassembled WGS sequence"/>
</dbReference>
<feature type="region of interest" description="Disordered" evidence="1">
    <location>
        <begin position="1"/>
        <end position="66"/>
    </location>
</feature>
<accession>A0ABR9X7P8</accession>
<protein>
    <recommendedName>
        <fullName evidence="4">Transposase</fullName>
    </recommendedName>
</protein>
<reference evidence="2 3" key="1">
    <citation type="journal article" date="2021" name="Int. J. Syst. Evol. Microbiol.">
        <title>Salipiger mangrovisoli sp. nov., isolated from mangrove soil and the proposal for the reclassification of Paraphaeobacter pallidus as Salipiger pallidus comb. nov.</title>
        <authorList>
            <person name="Du J."/>
            <person name="Liu Y."/>
            <person name="Pei T."/>
            <person name="Deng M.R."/>
            <person name="Zhu H."/>
        </authorList>
    </citation>
    <scope>NUCLEOTIDE SEQUENCE [LARGE SCALE GENOMIC DNA]</scope>
    <source>
        <strain evidence="2 3">6D45A</strain>
    </source>
</reference>
<organism evidence="2 3">
    <name type="scientific">Salipiger mangrovisoli</name>
    <dbReference type="NCBI Taxonomy" id="2865933"/>
    <lineage>
        <taxon>Bacteria</taxon>
        <taxon>Pseudomonadati</taxon>
        <taxon>Pseudomonadota</taxon>
        <taxon>Alphaproteobacteria</taxon>
        <taxon>Rhodobacterales</taxon>
        <taxon>Roseobacteraceae</taxon>
        <taxon>Salipiger</taxon>
    </lineage>
</organism>
<evidence type="ECO:0000256" key="1">
    <source>
        <dbReference type="SAM" id="MobiDB-lite"/>
    </source>
</evidence>
<comment type="caution">
    <text evidence="2">The sequence shown here is derived from an EMBL/GenBank/DDBJ whole genome shotgun (WGS) entry which is preliminary data.</text>
</comment>
<evidence type="ECO:0000313" key="2">
    <source>
        <dbReference type="EMBL" id="MBE9639619.1"/>
    </source>
</evidence>
<keyword evidence="3" id="KW-1185">Reference proteome</keyword>
<name>A0ABR9X7P8_9RHOB</name>
<sequence length="66" mass="6841">MTIYNTERPHSAPGLRTPVGAHQDPDIHAAEGSTGKLGSAADLSGKMRTTSEPLTKLRAAAGQARS</sequence>
<dbReference type="EMBL" id="JADFFK010000020">
    <property type="protein sequence ID" value="MBE9639619.1"/>
    <property type="molecule type" value="Genomic_DNA"/>
</dbReference>
<proteinExistence type="predicted"/>
<gene>
    <name evidence="2" type="ORF">IQ782_22435</name>
</gene>